<evidence type="ECO:0000256" key="7">
    <source>
        <dbReference type="ARBA" id="ARBA00023110"/>
    </source>
</evidence>
<dbReference type="Gene3D" id="3.30.230.10">
    <property type="match status" value="1"/>
</dbReference>
<dbReference type="PANTHER" id="PTHR10073">
    <property type="entry name" value="DNA MISMATCH REPAIR PROTEIN MLH, PMS, MUTL"/>
    <property type="match status" value="1"/>
</dbReference>
<dbReference type="InterPro" id="IPR002130">
    <property type="entry name" value="Cyclophilin-type_PPIase_dom"/>
</dbReference>
<dbReference type="InterPro" id="IPR037198">
    <property type="entry name" value="MutL_C_sf"/>
</dbReference>
<dbReference type="PROSITE" id="PS00170">
    <property type="entry name" value="CSA_PPIASE_1"/>
    <property type="match status" value="1"/>
</dbReference>
<evidence type="ECO:0000313" key="13">
    <source>
        <dbReference type="Proteomes" id="UP000383932"/>
    </source>
</evidence>
<comment type="caution">
    <text evidence="12">The sequence shown here is derived from an EMBL/GenBank/DDBJ whole genome shotgun (WGS) entry which is preliminary data.</text>
</comment>
<dbReference type="InterPro" id="IPR038973">
    <property type="entry name" value="MutL/Mlh/Pms-like"/>
</dbReference>
<dbReference type="InterPro" id="IPR011990">
    <property type="entry name" value="TPR-like_helical_dom_sf"/>
</dbReference>
<dbReference type="SUPFAM" id="SSF55874">
    <property type="entry name" value="ATPase domain of HSP90 chaperone/DNA topoisomerase II/histidine kinase"/>
    <property type="match status" value="1"/>
</dbReference>
<name>A0A5N5QN60_9AGAM</name>
<dbReference type="InterPro" id="IPR014762">
    <property type="entry name" value="DNA_mismatch_repair_CS"/>
</dbReference>
<evidence type="ECO:0000256" key="3">
    <source>
        <dbReference type="ARBA" id="ARBA00013194"/>
    </source>
</evidence>
<dbReference type="SUPFAM" id="SSF50891">
    <property type="entry name" value="Cyclophilin-like"/>
    <property type="match status" value="1"/>
</dbReference>
<comment type="similarity">
    <text evidence="2">Belongs to the DNA mismatch repair MutL/HexB family.</text>
</comment>
<dbReference type="Gene3D" id="1.25.40.10">
    <property type="entry name" value="Tetratricopeptide repeat domain"/>
    <property type="match status" value="1"/>
</dbReference>
<dbReference type="EMBL" id="SSOP01000057">
    <property type="protein sequence ID" value="KAB5592687.1"/>
    <property type="molecule type" value="Genomic_DNA"/>
</dbReference>
<dbReference type="Pfam" id="PF00160">
    <property type="entry name" value="Pro_isomerase"/>
    <property type="match status" value="1"/>
</dbReference>
<dbReference type="InterPro" id="IPR013507">
    <property type="entry name" value="DNA_mismatch_S5_2-like"/>
</dbReference>
<dbReference type="Gene3D" id="3.30.565.10">
    <property type="entry name" value="Histidine kinase-like ATPase, C-terminal domain"/>
    <property type="match status" value="1"/>
</dbReference>
<feature type="compositionally biased region" description="Polar residues" evidence="10">
    <location>
        <begin position="408"/>
        <end position="428"/>
    </location>
</feature>
<dbReference type="GO" id="GO:0140664">
    <property type="term" value="F:ATP-dependent DNA damage sensor activity"/>
    <property type="evidence" value="ECO:0007669"/>
    <property type="project" value="InterPro"/>
</dbReference>
<dbReference type="Gene3D" id="3.30.1540.20">
    <property type="entry name" value="MutL, C-terminal domain, dimerisation subdomain"/>
    <property type="match status" value="1"/>
</dbReference>
<dbReference type="InterPro" id="IPR042121">
    <property type="entry name" value="MutL_C_regsub"/>
</dbReference>
<feature type="repeat" description="TPR" evidence="9">
    <location>
        <begin position="1225"/>
        <end position="1258"/>
    </location>
</feature>
<evidence type="ECO:0000259" key="11">
    <source>
        <dbReference type="PROSITE" id="PS50072"/>
    </source>
</evidence>
<feature type="compositionally biased region" description="Acidic residues" evidence="10">
    <location>
        <begin position="582"/>
        <end position="592"/>
    </location>
</feature>
<evidence type="ECO:0000256" key="4">
    <source>
        <dbReference type="ARBA" id="ARBA00022737"/>
    </source>
</evidence>
<feature type="region of interest" description="Disordered" evidence="10">
    <location>
        <begin position="1359"/>
        <end position="1380"/>
    </location>
</feature>
<dbReference type="PRINTS" id="PR00153">
    <property type="entry name" value="CSAPPISMRASE"/>
</dbReference>
<dbReference type="InterPro" id="IPR014790">
    <property type="entry name" value="MutL_C"/>
</dbReference>
<dbReference type="SUPFAM" id="SSF54211">
    <property type="entry name" value="Ribosomal protein S5 domain 2-like"/>
    <property type="match status" value="1"/>
</dbReference>
<dbReference type="InterPro" id="IPR014721">
    <property type="entry name" value="Ribsml_uS5_D2-typ_fold_subgr"/>
</dbReference>
<dbReference type="PROSITE" id="PS50072">
    <property type="entry name" value="CSA_PPIASE_2"/>
    <property type="match status" value="1"/>
</dbReference>
<reference evidence="12 13" key="1">
    <citation type="journal article" date="2019" name="Fungal Biol. Biotechnol.">
        <title>Draft genome sequence of fastidious pathogen Ceratobasidium theobromae, which causes vascular-streak dieback in Theobroma cacao.</title>
        <authorList>
            <person name="Ali S.S."/>
            <person name="Asman A."/>
            <person name="Shao J."/>
            <person name="Firmansyah A.P."/>
            <person name="Susilo A.W."/>
            <person name="Rosmana A."/>
            <person name="McMahon P."/>
            <person name="Junaid M."/>
            <person name="Guest D."/>
            <person name="Kheng T.Y."/>
            <person name="Meinhardt L.W."/>
            <person name="Bailey B.A."/>
        </authorList>
    </citation>
    <scope>NUCLEOTIDE SEQUENCE [LARGE SCALE GENOMIC DNA]</scope>
    <source>
        <strain evidence="12 13">CT2</strain>
    </source>
</reference>
<dbReference type="Gene3D" id="3.30.1370.100">
    <property type="entry name" value="MutL, C-terminal domain, regulatory subdomain"/>
    <property type="match status" value="1"/>
</dbReference>
<dbReference type="GO" id="GO:0042026">
    <property type="term" value="P:protein refolding"/>
    <property type="evidence" value="ECO:0007669"/>
    <property type="project" value="UniProtKB-ARBA"/>
</dbReference>
<dbReference type="GO" id="GO:0032389">
    <property type="term" value="C:MutLalpha complex"/>
    <property type="evidence" value="ECO:0007669"/>
    <property type="project" value="TreeGrafter"/>
</dbReference>
<feature type="region of interest" description="Disordered" evidence="10">
    <location>
        <begin position="948"/>
        <end position="977"/>
    </location>
</feature>
<dbReference type="InterPro" id="IPR019734">
    <property type="entry name" value="TPR_rpt"/>
</dbReference>
<dbReference type="InterPro" id="IPR020568">
    <property type="entry name" value="Ribosomal_Su5_D2-typ_SF"/>
</dbReference>
<dbReference type="SMART" id="SM01340">
    <property type="entry name" value="DNA_mis_repair"/>
    <property type="match status" value="1"/>
</dbReference>
<feature type="compositionally biased region" description="Basic residues" evidence="10">
    <location>
        <begin position="628"/>
        <end position="637"/>
    </location>
</feature>
<keyword evidence="13" id="KW-1185">Reference proteome</keyword>
<feature type="compositionally biased region" description="Polar residues" evidence="10">
    <location>
        <begin position="493"/>
        <end position="515"/>
    </location>
</feature>
<dbReference type="GO" id="GO:0003755">
    <property type="term" value="F:peptidyl-prolyl cis-trans isomerase activity"/>
    <property type="evidence" value="ECO:0007669"/>
    <property type="project" value="UniProtKB-KW"/>
</dbReference>
<dbReference type="GO" id="GO:0005524">
    <property type="term" value="F:ATP binding"/>
    <property type="evidence" value="ECO:0007669"/>
    <property type="project" value="InterPro"/>
</dbReference>
<dbReference type="GO" id="GO:0061982">
    <property type="term" value="P:meiosis I cell cycle process"/>
    <property type="evidence" value="ECO:0007669"/>
    <property type="project" value="UniProtKB-ARBA"/>
</dbReference>
<keyword evidence="8" id="KW-0413">Isomerase</keyword>
<dbReference type="InterPro" id="IPR036890">
    <property type="entry name" value="HATPase_C_sf"/>
</dbReference>
<feature type="compositionally biased region" description="Basic and acidic residues" evidence="10">
    <location>
        <begin position="1359"/>
        <end position="1374"/>
    </location>
</feature>
<comment type="catalytic activity">
    <reaction evidence="1">
        <text>[protein]-peptidylproline (omega=180) = [protein]-peptidylproline (omega=0)</text>
        <dbReference type="Rhea" id="RHEA:16237"/>
        <dbReference type="Rhea" id="RHEA-COMP:10747"/>
        <dbReference type="Rhea" id="RHEA-COMP:10748"/>
        <dbReference type="ChEBI" id="CHEBI:83833"/>
        <dbReference type="ChEBI" id="CHEBI:83834"/>
        <dbReference type="EC" id="5.2.1.8"/>
    </reaction>
</comment>
<dbReference type="FunFam" id="3.30.1370.100:FF:000001">
    <property type="entry name" value="Mismatch repair endonuclease pms1, putative"/>
    <property type="match status" value="1"/>
</dbReference>
<dbReference type="PROSITE" id="PS00058">
    <property type="entry name" value="DNA_MISMATCH_REPAIR_1"/>
    <property type="match status" value="1"/>
</dbReference>
<feature type="compositionally biased region" description="Basic and acidic residues" evidence="10">
    <location>
        <begin position="649"/>
        <end position="663"/>
    </location>
</feature>
<dbReference type="PROSITE" id="PS50005">
    <property type="entry name" value="TPR"/>
    <property type="match status" value="1"/>
</dbReference>
<dbReference type="InterPro" id="IPR042120">
    <property type="entry name" value="MutL_C_dimsub"/>
</dbReference>
<feature type="region of interest" description="Disordered" evidence="10">
    <location>
        <begin position="208"/>
        <end position="231"/>
    </location>
</feature>
<dbReference type="CDD" id="cd03484">
    <property type="entry name" value="MutL_Trans_hPMS_2_like"/>
    <property type="match status" value="1"/>
</dbReference>
<evidence type="ECO:0000256" key="5">
    <source>
        <dbReference type="ARBA" id="ARBA00022763"/>
    </source>
</evidence>
<dbReference type="OrthoDB" id="10263226at2759"/>
<evidence type="ECO:0000256" key="2">
    <source>
        <dbReference type="ARBA" id="ARBA00006082"/>
    </source>
</evidence>
<keyword evidence="6 9" id="KW-0802">TPR repeat</keyword>
<dbReference type="SUPFAM" id="SSF48452">
    <property type="entry name" value="TPR-like"/>
    <property type="match status" value="1"/>
</dbReference>
<evidence type="ECO:0000256" key="1">
    <source>
        <dbReference type="ARBA" id="ARBA00000971"/>
    </source>
</evidence>
<protein>
    <recommendedName>
        <fullName evidence="3">peptidylprolyl isomerase</fullName>
        <ecNumber evidence="3">5.2.1.8</ecNumber>
    </recommendedName>
</protein>
<feature type="region of interest" description="Disordered" evidence="10">
    <location>
        <begin position="408"/>
        <end position="668"/>
    </location>
</feature>
<gene>
    <name evidence="12" type="ORF">CTheo_3887</name>
</gene>
<dbReference type="SMART" id="SM00028">
    <property type="entry name" value="TPR"/>
    <property type="match status" value="2"/>
</dbReference>
<dbReference type="Pfam" id="PF08676">
    <property type="entry name" value="MutL_C"/>
    <property type="match status" value="1"/>
</dbReference>
<dbReference type="InterPro" id="IPR020892">
    <property type="entry name" value="Cyclophilin-type_PPIase_CS"/>
</dbReference>
<dbReference type="PANTHER" id="PTHR10073:SF52">
    <property type="entry name" value="MISMATCH REPAIR ENDONUCLEASE PMS2"/>
    <property type="match status" value="1"/>
</dbReference>
<dbReference type="SMART" id="SM00853">
    <property type="entry name" value="MutL_C"/>
    <property type="match status" value="1"/>
</dbReference>
<accession>A0A5N5QN60</accession>
<organism evidence="12 13">
    <name type="scientific">Ceratobasidium theobromae</name>
    <dbReference type="NCBI Taxonomy" id="1582974"/>
    <lineage>
        <taxon>Eukaryota</taxon>
        <taxon>Fungi</taxon>
        <taxon>Dikarya</taxon>
        <taxon>Basidiomycota</taxon>
        <taxon>Agaricomycotina</taxon>
        <taxon>Agaricomycetes</taxon>
        <taxon>Cantharellales</taxon>
        <taxon>Ceratobasidiaceae</taxon>
        <taxon>Ceratobasidium</taxon>
    </lineage>
</organism>
<feature type="domain" description="PPIase cyclophilin-type" evidence="11">
    <location>
        <begin position="1033"/>
        <end position="1184"/>
    </location>
</feature>
<dbReference type="GO" id="GO:0006298">
    <property type="term" value="P:mismatch repair"/>
    <property type="evidence" value="ECO:0007669"/>
    <property type="project" value="InterPro"/>
</dbReference>
<proteinExistence type="inferred from homology"/>
<sequence>MSDTTIQPIDKNSVHRITSGQVIVDLATAAGQLPYSSFINVLAEVKFKDQGLASFEVVDDGTGIAKSNYPSVARKHHTSKISQLTDLLSVQTFGFRGEALASLCAMCERVTITTATADEAPMGTVLQFARSGELESCSKKVARQRGTTVLVEKLFAPLPVRRRELERMIKRDFARALQLLQAYALVPSVGGTWSNSEHATRGIRLTVSNQTGKGPRQNQVQSAPLAQPDTTVDPMHRLRANISQVWGPKTLEHLVPLDLEFSVPPEKSVLKRIAKKSDAASDELQVRVRGLVSKFTHMSGRLTTERQFYYLNGRPFDPKPIQKAFNEVYKTFNSTQMPMVIADFQLPGDTFDINVSPDKRMIMLHNEAGLISALKVRRAFHSAPLADSCQTAIETAFADARSTYQVNDGKLSRNNSSQDDTQTKLTNTRSSSPPRPSKKARVSSPEEEPPAAPTPPQTPRPRARLDDQPVWSPSPVRPALAPSAPVESIPASAYSSPVKSVQTVLSTSGASWNRRTTADSGPTPPGPDSSDDIPMAGPVDRFGAVRGEKNTNTGTAARHALRARLAGMGLKGSQAPKVVVSDESEDELEDEPADKQSSAPDPGPEPEPEPEPQPGPAPMDVDPPRTPAKSRKPRQRHPTPEPDVEEREDAPRPTEFVRAERRRGVQCPVDMSRLQQLYQTPHPAAPTPAPPPNSTPVLKTDWENDDTVQAAQELSRVIQKQDFTTMDVLGQFNLGFIIVRLQKSGLDDLFIIDQHAADEKYNFERLKRTTKIQSQRLIKPRVLELSVVDELVALDNIDMLKKNGFVLQVDKDAPTGERPKVRLVAQPMSKDTMFDMKDLEEILHQMKEGSVSEMVRCSKARAMFAMRACRSSIMIGTALKHRHMTNGHRNGAFLTPTMTRTERASHPHALLKDRSLARNGMDKSLKKNGAAGGWGTFEDDIAGAQDDYEREEARDEVGDNMTTSSGMSDARKSPDMPRRASITMTDEERQNARDYRAHAFKNGETDLASIARTSSGVSASPHTMASQHGQPALVLTRNSDLVPKTAENFRALCTGEKGIGKLGKKLSYEGSAFHRVIKGFMIQGGDFTAGNGTGGESIYGDKFEDEAFPVNHTRPFLLSMANAGPNTNGSQFFVTTVPTSHLDGKHVVFGEVVKGKSIIRQIENMTTSSGDAPTEPCEITKCGELTSDDELELSKGSADGDKYEDYPEDDDSDVQSSAETALRIAGEIRALGTALHKQGQLEEALAKYQKALRYLDVHPVMPEGSPPDLQEKFNALLAPVLLNGALAAIKTNKPNVTLTMTTRALELKPSISTTDQGKAYYRRALAQLALHEEEEAERDLLEAAKIVPGDEAVKAELAKVQEKKRQKREREKKAFKGLFS</sequence>
<dbReference type="FunFam" id="1.25.40.10:FF:000029">
    <property type="entry name" value="peptidyl-prolyl cis-trans isomerase D"/>
    <property type="match status" value="1"/>
</dbReference>
<keyword evidence="5" id="KW-0227">DNA damage</keyword>
<dbReference type="FunFam" id="2.40.100.10:FF:000025">
    <property type="entry name" value="Peptidyl-prolyl cis-trans isomerase CYP19-2"/>
    <property type="match status" value="1"/>
</dbReference>
<dbReference type="SUPFAM" id="SSF118116">
    <property type="entry name" value="DNA mismatch repair protein MutL"/>
    <property type="match status" value="1"/>
</dbReference>
<keyword evidence="7" id="KW-0697">Rotamase</keyword>
<feature type="compositionally biased region" description="Polar residues" evidence="10">
    <location>
        <begin position="208"/>
        <end position="230"/>
    </location>
</feature>
<evidence type="ECO:0000256" key="10">
    <source>
        <dbReference type="SAM" id="MobiDB-lite"/>
    </source>
</evidence>
<dbReference type="Pfam" id="PF01119">
    <property type="entry name" value="DNA_mis_repair"/>
    <property type="match status" value="1"/>
</dbReference>
<dbReference type="InterPro" id="IPR029000">
    <property type="entry name" value="Cyclophilin-like_dom_sf"/>
</dbReference>
<feature type="region of interest" description="Disordered" evidence="10">
    <location>
        <begin position="1186"/>
        <end position="1214"/>
    </location>
</feature>
<evidence type="ECO:0000256" key="9">
    <source>
        <dbReference type="PROSITE-ProRule" id="PRU00339"/>
    </source>
</evidence>
<keyword evidence="4" id="KW-0677">Repeat</keyword>
<feature type="compositionally biased region" description="Low complexity" evidence="10">
    <location>
        <begin position="554"/>
        <end position="568"/>
    </location>
</feature>
<evidence type="ECO:0000313" key="12">
    <source>
        <dbReference type="EMBL" id="KAB5592687.1"/>
    </source>
</evidence>
<dbReference type="GO" id="GO:0016887">
    <property type="term" value="F:ATP hydrolysis activity"/>
    <property type="evidence" value="ECO:0007669"/>
    <property type="project" value="InterPro"/>
</dbReference>
<dbReference type="Gene3D" id="2.40.100.10">
    <property type="entry name" value="Cyclophilin-like"/>
    <property type="match status" value="1"/>
</dbReference>
<dbReference type="Proteomes" id="UP000383932">
    <property type="component" value="Unassembled WGS sequence"/>
</dbReference>
<dbReference type="GO" id="GO:0030983">
    <property type="term" value="F:mismatched DNA binding"/>
    <property type="evidence" value="ECO:0007669"/>
    <property type="project" value="InterPro"/>
</dbReference>
<feature type="compositionally biased region" description="Pro residues" evidence="10">
    <location>
        <begin position="450"/>
        <end position="459"/>
    </location>
</feature>
<evidence type="ECO:0000256" key="6">
    <source>
        <dbReference type="ARBA" id="ARBA00022803"/>
    </source>
</evidence>
<dbReference type="EC" id="5.2.1.8" evidence="3"/>
<evidence type="ECO:0000256" key="8">
    <source>
        <dbReference type="ARBA" id="ARBA00023235"/>
    </source>
</evidence>